<protein>
    <submittedName>
        <fullName evidence="1">Regulatory protein, LuxR</fullName>
    </submittedName>
</protein>
<keyword evidence="2" id="KW-1185">Reference proteome</keyword>
<comment type="caution">
    <text evidence="1">The sequence shown here is derived from an EMBL/GenBank/DDBJ whole genome shotgun (WGS) entry which is preliminary data.</text>
</comment>
<evidence type="ECO:0000313" key="1">
    <source>
        <dbReference type="EMBL" id="EGD47946.1"/>
    </source>
</evidence>
<name>F1TC31_9FIRM</name>
<dbReference type="EMBL" id="ACXX02000005">
    <property type="protein sequence ID" value="EGD47946.1"/>
    <property type="molecule type" value="Genomic_DNA"/>
</dbReference>
<dbReference type="Gene3D" id="3.30.450.40">
    <property type="match status" value="1"/>
</dbReference>
<gene>
    <name evidence="1" type="ORF">Cpap_2631</name>
</gene>
<dbReference type="RefSeq" id="WP_004618690.1">
    <property type="nucleotide sequence ID" value="NZ_ACXX02000005.1"/>
</dbReference>
<proteinExistence type="predicted"/>
<dbReference type="AlphaFoldDB" id="F1TC31"/>
<sequence length="86" mass="9594">MRLQPVEEILTSWRRCINSGLNNSATAASTYISNDALQTALSEGKQVISLFDEIWRELENLTVNKNIVFLLTSPEGVLLKKSVAEN</sequence>
<dbReference type="STRING" id="588581.Cpap_2631"/>
<reference evidence="1" key="1">
    <citation type="submission" date="2009-07" db="EMBL/GenBank/DDBJ databases">
        <authorList>
            <consortium name="US DOE Joint Genome Institute (JGI-PGF)"/>
            <person name="Lucas S."/>
            <person name="Copeland A."/>
            <person name="Lapidus A."/>
            <person name="Glavina del Rio T."/>
            <person name="Tice H."/>
            <person name="Bruce D."/>
            <person name="Goodwin L."/>
            <person name="Pitluck S."/>
            <person name="Larimer F."/>
            <person name="Land M.L."/>
            <person name="Mouttaki H."/>
            <person name="He Z."/>
            <person name="Zhou J."/>
            <person name="Hemme C.L."/>
        </authorList>
    </citation>
    <scope>NUCLEOTIDE SEQUENCE [LARGE SCALE GENOMIC DNA]</scope>
    <source>
        <strain evidence="1">DSM 2782</strain>
    </source>
</reference>
<dbReference type="Proteomes" id="UP000003860">
    <property type="component" value="Unassembled WGS sequence"/>
</dbReference>
<dbReference type="eggNOG" id="ENOG5033YWC">
    <property type="taxonomic scope" value="Bacteria"/>
</dbReference>
<organism evidence="1 2">
    <name type="scientific">Ruminiclostridium papyrosolvens DSM 2782</name>
    <dbReference type="NCBI Taxonomy" id="588581"/>
    <lineage>
        <taxon>Bacteria</taxon>
        <taxon>Bacillati</taxon>
        <taxon>Bacillota</taxon>
        <taxon>Clostridia</taxon>
        <taxon>Eubacteriales</taxon>
        <taxon>Oscillospiraceae</taxon>
        <taxon>Ruminiclostridium</taxon>
    </lineage>
</organism>
<accession>F1TC31</accession>
<dbReference type="OrthoDB" id="1739768at2"/>
<dbReference type="InterPro" id="IPR029016">
    <property type="entry name" value="GAF-like_dom_sf"/>
</dbReference>
<evidence type="ECO:0000313" key="2">
    <source>
        <dbReference type="Proteomes" id="UP000003860"/>
    </source>
</evidence>
<reference evidence="1" key="2">
    <citation type="submission" date="2011-01" db="EMBL/GenBank/DDBJ databases">
        <title>The Non-contiguous Finished genome of Clostridium papyrosolvens.</title>
        <authorList>
            <person name="Lucas S."/>
            <person name="Copeland A."/>
            <person name="Lapidus A."/>
            <person name="Cheng J.-F."/>
            <person name="Goodwin L."/>
            <person name="Pitluck S."/>
            <person name="Misra M."/>
            <person name="Chertkov O."/>
            <person name="Detter J.C."/>
            <person name="Han C."/>
            <person name="Tapia R."/>
            <person name="Land M."/>
            <person name="Hauser L."/>
            <person name="Kyrpides N."/>
            <person name="Ivanova N."/>
            <person name="Pagani I."/>
            <person name="Mouttaki H."/>
            <person name="He Z."/>
            <person name="Zhou J."/>
            <person name="Hemme C.L."/>
            <person name="Woyke T."/>
        </authorList>
    </citation>
    <scope>NUCLEOTIDE SEQUENCE [LARGE SCALE GENOMIC DNA]</scope>
    <source>
        <strain evidence="1">DSM 2782</strain>
    </source>
</reference>